<evidence type="ECO:0000313" key="4">
    <source>
        <dbReference type="Proteomes" id="UP001234216"/>
    </source>
</evidence>
<feature type="region of interest" description="Disordered" evidence="1">
    <location>
        <begin position="68"/>
        <end position="125"/>
    </location>
</feature>
<comment type="caution">
    <text evidence="3">The sequence shown here is derived from an EMBL/GenBank/DDBJ whole genome shotgun (WGS) entry which is preliminary data.</text>
</comment>
<gene>
    <name evidence="3" type="ORF">QFZ22_001462</name>
</gene>
<accession>A0AAW8F5R6</accession>
<evidence type="ECO:0000256" key="1">
    <source>
        <dbReference type="SAM" id="MobiDB-lite"/>
    </source>
</evidence>
<proteinExistence type="predicted"/>
<protein>
    <submittedName>
        <fullName evidence="3">Uncharacterized protein</fullName>
    </submittedName>
</protein>
<evidence type="ECO:0000256" key="2">
    <source>
        <dbReference type="SAM" id="SignalP"/>
    </source>
</evidence>
<dbReference type="Proteomes" id="UP001234216">
    <property type="component" value="Unassembled WGS sequence"/>
</dbReference>
<evidence type="ECO:0000313" key="3">
    <source>
        <dbReference type="EMBL" id="MDQ0905477.1"/>
    </source>
</evidence>
<keyword evidence="2" id="KW-0732">Signal</keyword>
<reference evidence="3" key="1">
    <citation type="submission" date="2023-07" db="EMBL/GenBank/DDBJ databases">
        <title>Comparative genomics of wheat-associated soil bacteria to identify genetic determinants of phenazine resistance.</title>
        <authorList>
            <person name="Mouncey N."/>
        </authorList>
    </citation>
    <scope>NUCLEOTIDE SEQUENCE</scope>
    <source>
        <strain evidence="3">V4I22</strain>
    </source>
</reference>
<feature type="chain" id="PRO_5043678711" evidence="2">
    <location>
        <begin position="25"/>
        <end position="125"/>
    </location>
</feature>
<name>A0AAW8F5R6_9ACTN</name>
<feature type="signal peptide" evidence="2">
    <location>
        <begin position="1"/>
        <end position="24"/>
    </location>
</feature>
<dbReference type="EMBL" id="JAUSZV010000005">
    <property type="protein sequence ID" value="MDQ0905477.1"/>
    <property type="molecule type" value="Genomic_DNA"/>
</dbReference>
<organism evidence="3 4">
    <name type="scientific">Streptomyces canus</name>
    <dbReference type="NCBI Taxonomy" id="58343"/>
    <lineage>
        <taxon>Bacteria</taxon>
        <taxon>Bacillati</taxon>
        <taxon>Actinomycetota</taxon>
        <taxon>Actinomycetes</taxon>
        <taxon>Kitasatosporales</taxon>
        <taxon>Streptomycetaceae</taxon>
        <taxon>Streptomyces</taxon>
        <taxon>Streptomyces aurantiacus group</taxon>
    </lineage>
</organism>
<sequence length="125" mass="12343">MLTAVTALTATLLTGLGTAGTAQAAAVDTNASYVLVNRGSGKALDVAGAAAPPPAACTHDPGCAFGLGRAASPPRQPMDGLRSSSSGVAQARPRSALHPVIRHVPAGEPWNRSGPTLEAAVGNQP</sequence>
<dbReference type="AlphaFoldDB" id="A0AAW8F5R6"/>